<evidence type="ECO:0000313" key="10">
    <source>
        <dbReference type="EMBL" id="KAI1861815.1"/>
    </source>
</evidence>
<dbReference type="PANTHER" id="PTHR48022">
    <property type="entry name" value="PLASTIDIC GLUCOSE TRANSPORTER 4"/>
    <property type="match status" value="1"/>
</dbReference>
<keyword evidence="6 7" id="KW-0472">Membrane</keyword>
<feature type="transmembrane region" description="Helical" evidence="7">
    <location>
        <begin position="622"/>
        <end position="643"/>
    </location>
</feature>
<keyword evidence="3" id="KW-0813">Transport</keyword>
<evidence type="ECO:0000256" key="6">
    <source>
        <dbReference type="ARBA" id="ARBA00023136"/>
    </source>
</evidence>
<evidence type="ECO:0000259" key="8">
    <source>
        <dbReference type="PROSITE" id="PS50850"/>
    </source>
</evidence>
<evidence type="ECO:0000313" key="11">
    <source>
        <dbReference type="Proteomes" id="UP000829685"/>
    </source>
</evidence>
<protein>
    <recommendedName>
        <fullName evidence="12">Major facilitator superfamily (MFS) profile domain-containing protein</fullName>
    </recommendedName>
</protein>
<dbReference type="GO" id="GO:0016020">
    <property type="term" value="C:membrane"/>
    <property type="evidence" value="ECO:0007669"/>
    <property type="project" value="UniProtKB-SubCell"/>
</dbReference>
<feature type="transmembrane region" description="Helical" evidence="7">
    <location>
        <begin position="650"/>
        <end position="671"/>
    </location>
</feature>
<feature type="transmembrane region" description="Helical" evidence="7">
    <location>
        <begin position="683"/>
        <end position="705"/>
    </location>
</feature>
<evidence type="ECO:0000256" key="1">
    <source>
        <dbReference type="ARBA" id="ARBA00004141"/>
    </source>
</evidence>
<feature type="transmembrane region" description="Helical" evidence="7">
    <location>
        <begin position="717"/>
        <end position="735"/>
    </location>
</feature>
<dbReference type="AlphaFoldDB" id="A0A9Q0AJA9"/>
<dbReference type="PANTHER" id="PTHR48022:SF5">
    <property type="entry name" value="ALPHA-GLUCOSIDES PERMEASE MPH2-RELATED"/>
    <property type="match status" value="1"/>
</dbReference>
<dbReference type="SUPFAM" id="SSF51197">
    <property type="entry name" value="Clavaminate synthase-like"/>
    <property type="match status" value="1"/>
</dbReference>
<dbReference type="Proteomes" id="UP000829685">
    <property type="component" value="Unassembled WGS sequence"/>
</dbReference>
<proteinExistence type="inferred from homology"/>
<dbReference type="Gene3D" id="1.20.1250.20">
    <property type="entry name" value="MFS general substrate transporter like domains"/>
    <property type="match status" value="1"/>
</dbReference>
<dbReference type="Pfam" id="PF13532">
    <property type="entry name" value="2OG-FeII_Oxy_2"/>
    <property type="match status" value="1"/>
</dbReference>
<dbReference type="InterPro" id="IPR005123">
    <property type="entry name" value="Oxoglu/Fe-dep_dioxygenase_dom"/>
</dbReference>
<gene>
    <name evidence="10" type="ORF">JX265_009318</name>
</gene>
<evidence type="ECO:0000256" key="4">
    <source>
        <dbReference type="ARBA" id="ARBA00022692"/>
    </source>
</evidence>
<evidence type="ECO:0000259" key="9">
    <source>
        <dbReference type="PROSITE" id="PS51471"/>
    </source>
</evidence>
<reference evidence="10" key="1">
    <citation type="submission" date="2021-03" db="EMBL/GenBank/DDBJ databases">
        <title>Revisited historic fungal species revealed as producer of novel bioactive compounds through whole genome sequencing and comparative genomics.</title>
        <authorList>
            <person name="Vignolle G.A."/>
            <person name="Hochenegger N."/>
            <person name="Mach R.L."/>
            <person name="Mach-Aigner A.R."/>
            <person name="Javad Rahimi M."/>
            <person name="Salim K.A."/>
            <person name="Chan C.M."/>
            <person name="Lim L.B.L."/>
            <person name="Cai F."/>
            <person name="Druzhinina I.S."/>
            <person name="U'Ren J.M."/>
            <person name="Derntl C."/>
        </authorList>
    </citation>
    <scope>NUCLEOTIDE SEQUENCE</scope>
    <source>
        <strain evidence="10">TUCIM 5799</strain>
    </source>
</reference>
<feature type="transmembrane region" description="Helical" evidence="7">
    <location>
        <begin position="500"/>
        <end position="521"/>
    </location>
</feature>
<dbReference type="SUPFAM" id="SSF103473">
    <property type="entry name" value="MFS general substrate transporter"/>
    <property type="match status" value="1"/>
</dbReference>
<feature type="transmembrane region" description="Helical" evidence="7">
    <location>
        <begin position="427"/>
        <end position="449"/>
    </location>
</feature>
<dbReference type="FunFam" id="1.20.1250.20:FF:000078">
    <property type="entry name" value="MFS maltose transporter, putative"/>
    <property type="match status" value="1"/>
</dbReference>
<feature type="transmembrane region" description="Helical" evidence="7">
    <location>
        <begin position="403"/>
        <end position="421"/>
    </location>
</feature>
<feature type="domain" description="Fe2OG dioxygenase" evidence="9">
    <location>
        <begin position="82"/>
        <end position="182"/>
    </location>
</feature>
<accession>A0A9Q0AJA9</accession>
<dbReference type="Pfam" id="PF00083">
    <property type="entry name" value="Sugar_tr"/>
    <property type="match status" value="1"/>
</dbReference>
<evidence type="ECO:0000256" key="7">
    <source>
        <dbReference type="SAM" id="Phobius"/>
    </source>
</evidence>
<dbReference type="InterPro" id="IPR003663">
    <property type="entry name" value="Sugar/inositol_transpt"/>
</dbReference>
<dbReference type="NCBIfam" id="TIGR00879">
    <property type="entry name" value="SP"/>
    <property type="match status" value="1"/>
</dbReference>
<dbReference type="PROSITE" id="PS51471">
    <property type="entry name" value="FE2OG_OXY"/>
    <property type="match status" value="1"/>
</dbReference>
<comment type="similarity">
    <text evidence="2">Belongs to the major facilitator superfamily. Sugar transporter (TC 2.A.1.1) family.</text>
</comment>
<evidence type="ECO:0000256" key="3">
    <source>
        <dbReference type="ARBA" id="ARBA00022448"/>
    </source>
</evidence>
<evidence type="ECO:0008006" key="12">
    <source>
        <dbReference type="Google" id="ProtNLM"/>
    </source>
</evidence>
<feature type="domain" description="Major facilitator superfamily (MFS) profile" evidence="8">
    <location>
        <begin position="326"/>
        <end position="774"/>
    </location>
</feature>
<feature type="transmembrane region" description="Helical" evidence="7">
    <location>
        <begin position="588"/>
        <end position="610"/>
    </location>
</feature>
<comment type="caution">
    <text evidence="10">The sequence shown here is derived from an EMBL/GenBank/DDBJ whole genome shotgun (WGS) entry which is preliminary data.</text>
</comment>
<dbReference type="GO" id="GO:0005351">
    <property type="term" value="F:carbohydrate:proton symporter activity"/>
    <property type="evidence" value="ECO:0007669"/>
    <property type="project" value="TreeGrafter"/>
</dbReference>
<dbReference type="Gene3D" id="2.60.120.590">
    <property type="entry name" value="Alpha-ketoglutarate-dependent dioxygenase AlkB-like"/>
    <property type="match status" value="1"/>
</dbReference>
<comment type="subcellular location">
    <subcellularLocation>
        <location evidence="1">Membrane</location>
        <topology evidence="1">Multi-pass membrane protein</topology>
    </subcellularLocation>
</comment>
<dbReference type="InterPro" id="IPR027450">
    <property type="entry name" value="AlkB-like"/>
</dbReference>
<evidence type="ECO:0000256" key="5">
    <source>
        <dbReference type="ARBA" id="ARBA00022989"/>
    </source>
</evidence>
<name>A0A9Q0AJA9_9PEZI</name>
<keyword evidence="11" id="KW-1185">Reference proteome</keyword>
<dbReference type="InterPro" id="IPR037151">
    <property type="entry name" value="AlkB-like_sf"/>
</dbReference>
<evidence type="ECO:0000256" key="2">
    <source>
        <dbReference type="ARBA" id="ARBA00010992"/>
    </source>
</evidence>
<dbReference type="InterPro" id="IPR050360">
    <property type="entry name" value="MFS_Sugar_Transporters"/>
</dbReference>
<dbReference type="InterPro" id="IPR036259">
    <property type="entry name" value="MFS_trans_sf"/>
</dbReference>
<organism evidence="10 11">
    <name type="scientific">Neoarthrinium moseri</name>
    <dbReference type="NCBI Taxonomy" id="1658444"/>
    <lineage>
        <taxon>Eukaryota</taxon>
        <taxon>Fungi</taxon>
        <taxon>Dikarya</taxon>
        <taxon>Ascomycota</taxon>
        <taxon>Pezizomycotina</taxon>
        <taxon>Sordariomycetes</taxon>
        <taxon>Xylariomycetidae</taxon>
        <taxon>Amphisphaeriales</taxon>
        <taxon>Apiosporaceae</taxon>
        <taxon>Neoarthrinium</taxon>
    </lineage>
</organism>
<dbReference type="PROSITE" id="PS50850">
    <property type="entry name" value="MFS"/>
    <property type="match status" value="1"/>
</dbReference>
<dbReference type="InterPro" id="IPR005828">
    <property type="entry name" value="MFS_sugar_transport-like"/>
</dbReference>
<keyword evidence="5 7" id="KW-1133">Transmembrane helix</keyword>
<keyword evidence="4 7" id="KW-0812">Transmembrane</keyword>
<feature type="transmembrane region" description="Helical" evidence="7">
    <location>
        <begin position="747"/>
        <end position="768"/>
    </location>
</feature>
<sequence>MEKLHITPSGIFWQDDFITPEHEKQLIQIFRNELEWPDRSGRLSLHYGYTFDYKTFGVDPNVPYKDFPEWLQPLIPTREGRPPEQVCLQHYPPGAGIPPHVDTHSAYDQLYALSLGAPVFMQFQRGDEKIEVDLTPRSMMQMSGDSRLHWTHGIKKRKTDTLDDGTVRRREDRWSITYRWVRESGECECGNKKLCDTAQRRVGIEKEYSAAPEPQKLVRYINESPHRAVSEMNVSLISSISYSPSRQYSGLATQSFIMVPSLDFGGKHEEDLGVAEVKVDDAVFRKMSHSIDNFGGITLEAWQATEFERKMTLRQALGMYPKAISFSFIISLSLVMEGYDTWLLGSFFGYPVFQEKFGEPVGDGTYQLTASWQSGLQAGMQVGEIAGLWAAGIIADRYGYKKAMLGSLVLMTLAVLVLFFAQNLAMLLVGEILCGLPWGAFQMLATAYAADVSPMVLRPFLTTYCNMCWVIGQTLATGILRGLLYRQDEWGWRIPYATQWVWLAPLLVGVIFAPESPWWLVRQGRIKDAREVLRSLVSSKVIADPSSSYSLDRNIAMIIHTNEHEKTVSEGTSYRDLFRGIDLRRTEITCVVWAIQIGCGIWFGGNVVYFLQQTGFSAEQSFNFALGKQGVALFGTLVSWWVMPYVGRRALYLYGLAVMFTVLVIIGFLGIPNPSDPISYASAALLMVFTFAFDVTVGPVCYCLVAEIPSTRLRIKTVAFARNCYNALSIAAYFLNNPILNPTAWNLRGKGGFVWCGFAFLSFVWAYFRLPEPKGLSAAELDVLFEQKVKARDFGKVGADPFRTANVDTDVIDDRKENAATVFDETKR</sequence>
<dbReference type="EMBL" id="JAFIMR010000028">
    <property type="protein sequence ID" value="KAI1861815.1"/>
    <property type="molecule type" value="Genomic_DNA"/>
</dbReference>
<dbReference type="InterPro" id="IPR020846">
    <property type="entry name" value="MFS_dom"/>
</dbReference>